<dbReference type="PANTHER" id="PTHR11958">
    <property type="entry name" value="SODIUM/DICARBOXYLATE SYMPORTER-RELATED"/>
    <property type="match status" value="1"/>
</dbReference>
<feature type="transmembrane region" description="Helical" evidence="6">
    <location>
        <begin position="62"/>
        <end position="82"/>
    </location>
</feature>
<accession>R7U3X4</accession>
<sequence length="466" mass="50927">MQDHGRRCCGQCKSWARKNLLLLVTALAITIGVILGLSLRSLNLSLDEIIWIKIWGELFMRMLKMIILPMVMACLIVGLSNLEGSASGKIGAAAMLWVFTTQIIGIIIGIVFAVLIHPGSLLGGKISETEEETHYTDVFGDFLRNLIPDNMVQACLQSAYTERTSVEVPGLQVNQTINKATTVLKYRNGMNTLGVVIISLIIGFGIQAAGQRARPLAQFFDAVNVVIFKIVGFILWYSPIGIMSLIAGALVEVDNLGSTMKAMAMYILTVVSGLLLYQLIILPVVYLLVLRKNPLRFFLTTLEAMLAGGAAASSAVGFPFLIKASEEDWNINTKVSNFCLPIFTQVNRDGSVLFMAVCVTFIAQTYGVSISIAQYFLIGLLLTLLSVTLVAVPSSSIVVVIMIAGVINVPVTDRLGLIMAIEWLLDRLRTMANLESNAVGVSVIDHFLKKSLHDKQDEENYMYPSI</sequence>
<gene>
    <name evidence="7" type="ORF">CAPTEDRAFT_225391</name>
</gene>
<keyword evidence="3 6" id="KW-0812">Transmembrane</keyword>
<keyword evidence="5 6" id="KW-0472">Membrane</keyword>
<dbReference type="PRINTS" id="PR00173">
    <property type="entry name" value="EDTRNSPORT"/>
</dbReference>
<dbReference type="OrthoDB" id="5877963at2759"/>
<dbReference type="EMBL" id="AMQN01009603">
    <property type="status" value="NOT_ANNOTATED_CDS"/>
    <property type="molecule type" value="Genomic_DNA"/>
</dbReference>
<proteinExistence type="inferred from homology"/>
<evidence type="ECO:0000313" key="7">
    <source>
        <dbReference type="EMBL" id="ELU00689.1"/>
    </source>
</evidence>
<keyword evidence="2 6" id="KW-0813">Transport</keyword>
<evidence type="ECO:0000256" key="6">
    <source>
        <dbReference type="RuleBase" id="RU361216"/>
    </source>
</evidence>
<dbReference type="AlphaFoldDB" id="R7U3X4"/>
<dbReference type="OMA" id="ACMPSMI"/>
<dbReference type="Pfam" id="PF00375">
    <property type="entry name" value="SDF"/>
    <property type="match status" value="1"/>
</dbReference>
<reference evidence="9" key="1">
    <citation type="submission" date="2012-12" db="EMBL/GenBank/DDBJ databases">
        <authorList>
            <person name="Hellsten U."/>
            <person name="Grimwood J."/>
            <person name="Chapman J.A."/>
            <person name="Shapiro H."/>
            <person name="Aerts A."/>
            <person name="Otillar R.P."/>
            <person name="Terry A.Y."/>
            <person name="Boore J.L."/>
            <person name="Simakov O."/>
            <person name="Marletaz F."/>
            <person name="Cho S.-J."/>
            <person name="Edsinger-Gonzales E."/>
            <person name="Havlak P."/>
            <person name="Kuo D.-H."/>
            <person name="Larsson T."/>
            <person name="Lv J."/>
            <person name="Arendt D."/>
            <person name="Savage R."/>
            <person name="Osoegawa K."/>
            <person name="de Jong P."/>
            <person name="Lindberg D.R."/>
            <person name="Seaver E.C."/>
            <person name="Weisblat D.A."/>
            <person name="Putnam N.H."/>
            <person name="Grigoriev I.V."/>
            <person name="Rokhsar D.S."/>
        </authorList>
    </citation>
    <scope>NUCLEOTIDE SEQUENCE</scope>
    <source>
        <strain evidence="9">I ESC-2004</strain>
    </source>
</reference>
<feature type="transmembrane region" description="Helical" evidence="6">
    <location>
        <begin position="263"/>
        <end position="290"/>
    </location>
</feature>
<protein>
    <recommendedName>
        <fullName evidence="6">Amino acid transporter</fullName>
    </recommendedName>
</protein>
<dbReference type="Proteomes" id="UP000014760">
    <property type="component" value="Unassembled WGS sequence"/>
</dbReference>
<keyword evidence="4 6" id="KW-1133">Transmembrane helix</keyword>
<evidence type="ECO:0000256" key="2">
    <source>
        <dbReference type="ARBA" id="ARBA00022448"/>
    </source>
</evidence>
<feature type="transmembrane region" description="Helical" evidence="6">
    <location>
        <begin position="398"/>
        <end position="425"/>
    </location>
</feature>
<keyword evidence="6" id="KW-0769">Symport</keyword>
<dbReference type="Gene3D" id="1.10.3860.10">
    <property type="entry name" value="Sodium:dicarboxylate symporter"/>
    <property type="match status" value="1"/>
</dbReference>
<evidence type="ECO:0000313" key="9">
    <source>
        <dbReference type="Proteomes" id="UP000014760"/>
    </source>
</evidence>
<dbReference type="EMBL" id="AMQN01009602">
    <property type="status" value="NOT_ANNOTATED_CDS"/>
    <property type="molecule type" value="Genomic_DNA"/>
</dbReference>
<feature type="transmembrane region" description="Helical" evidence="6">
    <location>
        <begin position="94"/>
        <end position="116"/>
    </location>
</feature>
<keyword evidence="9" id="KW-1185">Reference proteome</keyword>
<dbReference type="InterPro" id="IPR001991">
    <property type="entry name" value="Na-dicarboxylate_symporter"/>
</dbReference>
<dbReference type="PANTHER" id="PTHR11958:SF99">
    <property type="entry name" value="SODIUM-DEPENDENT EXCITATORY AMINO ACID TRANSPORTER GLT-6-RELATED"/>
    <property type="match status" value="1"/>
</dbReference>
<organism evidence="7">
    <name type="scientific">Capitella teleta</name>
    <name type="common">Polychaete worm</name>
    <dbReference type="NCBI Taxonomy" id="283909"/>
    <lineage>
        <taxon>Eukaryota</taxon>
        <taxon>Metazoa</taxon>
        <taxon>Spiralia</taxon>
        <taxon>Lophotrochozoa</taxon>
        <taxon>Annelida</taxon>
        <taxon>Polychaeta</taxon>
        <taxon>Sedentaria</taxon>
        <taxon>Scolecida</taxon>
        <taxon>Capitellidae</taxon>
        <taxon>Capitella</taxon>
    </lineage>
</organism>
<comment type="subcellular location">
    <subcellularLocation>
        <location evidence="1 6">Membrane</location>
        <topology evidence="1 6">Multi-pass membrane protein</topology>
    </subcellularLocation>
</comment>
<reference evidence="8" key="3">
    <citation type="submission" date="2015-06" db="UniProtKB">
        <authorList>
            <consortium name="EnsemblMetazoa"/>
        </authorList>
    </citation>
    <scope>IDENTIFICATION</scope>
</reference>
<dbReference type="SUPFAM" id="SSF118215">
    <property type="entry name" value="Proton glutamate symport protein"/>
    <property type="match status" value="1"/>
</dbReference>
<evidence type="ECO:0000256" key="1">
    <source>
        <dbReference type="ARBA" id="ARBA00004141"/>
    </source>
</evidence>
<dbReference type="STRING" id="283909.R7U3X4"/>
<feature type="transmembrane region" description="Helical" evidence="6">
    <location>
        <begin position="222"/>
        <end position="251"/>
    </location>
</feature>
<feature type="transmembrane region" description="Helical" evidence="6">
    <location>
        <begin position="192"/>
        <end position="210"/>
    </location>
</feature>
<dbReference type="EnsemblMetazoa" id="CapteT225391">
    <property type="protein sequence ID" value="CapteP225391"/>
    <property type="gene ID" value="CapteG225391"/>
</dbReference>
<reference evidence="7 9" key="2">
    <citation type="journal article" date="2013" name="Nature">
        <title>Insights into bilaterian evolution from three spiralian genomes.</title>
        <authorList>
            <person name="Simakov O."/>
            <person name="Marletaz F."/>
            <person name="Cho S.J."/>
            <person name="Edsinger-Gonzales E."/>
            <person name="Havlak P."/>
            <person name="Hellsten U."/>
            <person name="Kuo D.H."/>
            <person name="Larsson T."/>
            <person name="Lv J."/>
            <person name="Arendt D."/>
            <person name="Savage R."/>
            <person name="Osoegawa K."/>
            <person name="de Jong P."/>
            <person name="Grimwood J."/>
            <person name="Chapman J.A."/>
            <person name="Shapiro H."/>
            <person name="Aerts A."/>
            <person name="Otillar R.P."/>
            <person name="Terry A.Y."/>
            <person name="Boore J.L."/>
            <person name="Grigoriev I.V."/>
            <person name="Lindberg D.R."/>
            <person name="Seaver E.C."/>
            <person name="Weisblat D.A."/>
            <person name="Putnam N.H."/>
            <person name="Rokhsar D.S."/>
        </authorList>
    </citation>
    <scope>NUCLEOTIDE SEQUENCE</scope>
    <source>
        <strain evidence="7 9">I ESC-2004</strain>
    </source>
</reference>
<dbReference type="GO" id="GO:0015501">
    <property type="term" value="F:glutamate:sodium symporter activity"/>
    <property type="evidence" value="ECO:0007669"/>
    <property type="project" value="TreeGrafter"/>
</dbReference>
<evidence type="ECO:0000313" key="8">
    <source>
        <dbReference type="EnsemblMetazoa" id="CapteP225391"/>
    </source>
</evidence>
<feature type="transmembrane region" description="Helical" evidence="6">
    <location>
        <begin position="20"/>
        <end position="42"/>
    </location>
</feature>
<dbReference type="GO" id="GO:0015175">
    <property type="term" value="F:neutral L-amino acid transmembrane transporter activity"/>
    <property type="evidence" value="ECO:0007669"/>
    <property type="project" value="TreeGrafter"/>
</dbReference>
<dbReference type="GO" id="GO:0005313">
    <property type="term" value="F:L-glutamate transmembrane transporter activity"/>
    <property type="evidence" value="ECO:0007669"/>
    <property type="project" value="TreeGrafter"/>
</dbReference>
<dbReference type="InterPro" id="IPR036458">
    <property type="entry name" value="Na:dicarbo_symporter_sf"/>
</dbReference>
<dbReference type="EMBL" id="AMQN01009604">
    <property type="status" value="NOT_ANNOTATED_CDS"/>
    <property type="molecule type" value="Genomic_DNA"/>
</dbReference>
<dbReference type="HOGENOM" id="CLU_019375_3_3_1"/>
<comment type="similarity">
    <text evidence="6">Belongs to the dicarboxylate/amino acid:cation symporter (DAACS) (TC 2.A.23) family.</text>
</comment>
<name>R7U3X4_CAPTE</name>
<dbReference type="EMBL" id="KB305767">
    <property type="protein sequence ID" value="ELU00689.1"/>
    <property type="molecule type" value="Genomic_DNA"/>
</dbReference>
<feature type="transmembrane region" description="Helical" evidence="6">
    <location>
        <begin position="350"/>
        <end position="368"/>
    </location>
</feature>
<evidence type="ECO:0000256" key="3">
    <source>
        <dbReference type="ARBA" id="ARBA00022692"/>
    </source>
</evidence>
<evidence type="ECO:0000256" key="4">
    <source>
        <dbReference type="ARBA" id="ARBA00022989"/>
    </source>
</evidence>
<dbReference type="GO" id="GO:0005886">
    <property type="term" value="C:plasma membrane"/>
    <property type="evidence" value="ECO:0007669"/>
    <property type="project" value="TreeGrafter"/>
</dbReference>
<dbReference type="InterPro" id="IPR050746">
    <property type="entry name" value="DAACS"/>
</dbReference>
<evidence type="ECO:0000256" key="5">
    <source>
        <dbReference type="ARBA" id="ARBA00023136"/>
    </source>
</evidence>